<protein>
    <submittedName>
        <fullName evidence="1">Uncharacterized protein</fullName>
    </submittedName>
</protein>
<reference evidence="1 2" key="1">
    <citation type="submission" date="2014-03" db="EMBL/GenBank/DDBJ databases">
        <title>Bradyrhizobium valentinum sp. nov., isolated from effective nodules of Lupinus mariae-josephae, a lupine endemic of basic-lime soils in Eastern Spain.</title>
        <authorList>
            <person name="Duran D."/>
            <person name="Rey L."/>
            <person name="Navarro A."/>
            <person name="Busquets A."/>
            <person name="Imperial J."/>
            <person name="Ruiz-Argueso T."/>
        </authorList>
    </citation>
    <scope>NUCLEOTIDE SEQUENCE [LARGE SCALE GENOMIC DNA]</scope>
    <source>
        <strain evidence="1 2">CCBAU 23086</strain>
    </source>
</reference>
<organism evidence="1 2">
    <name type="scientific">Bradyrhizobium lablabi</name>
    <dbReference type="NCBI Taxonomy" id="722472"/>
    <lineage>
        <taxon>Bacteria</taxon>
        <taxon>Pseudomonadati</taxon>
        <taxon>Pseudomonadota</taxon>
        <taxon>Alphaproteobacteria</taxon>
        <taxon>Hyphomicrobiales</taxon>
        <taxon>Nitrobacteraceae</taxon>
        <taxon>Bradyrhizobium</taxon>
    </lineage>
</organism>
<dbReference type="EMBL" id="LLYB01000057">
    <property type="protein sequence ID" value="KRR25229.1"/>
    <property type="molecule type" value="Genomic_DNA"/>
</dbReference>
<dbReference type="Proteomes" id="UP000051660">
    <property type="component" value="Unassembled WGS sequence"/>
</dbReference>
<accession>A0A0R3N5M2</accession>
<name>A0A0R3N5M2_9BRAD</name>
<comment type="caution">
    <text evidence="1">The sequence shown here is derived from an EMBL/GenBank/DDBJ whole genome shotgun (WGS) entry which is preliminary data.</text>
</comment>
<evidence type="ECO:0000313" key="2">
    <source>
        <dbReference type="Proteomes" id="UP000051660"/>
    </source>
</evidence>
<sequence length="101" mass="11444">MINDSSVIVTSEFGLIVRRNALTERQVDLRDLFTAMEVEVQLGGSNDLLTFGPHFGREALNTIVSRLTRLGLIYFDDFFEFCGDYPPWIAFRGDYNPSSST</sequence>
<proteinExistence type="predicted"/>
<dbReference type="RefSeq" id="WP_057857897.1">
    <property type="nucleotide sequence ID" value="NZ_LLYB01000057.1"/>
</dbReference>
<evidence type="ECO:0000313" key="1">
    <source>
        <dbReference type="EMBL" id="KRR25229.1"/>
    </source>
</evidence>
<gene>
    <name evidence="1" type="ORF">CQ14_09420</name>
</gene>
<dbReference type="OrthoDB" id="9796761at2"/>
<dbReference type="AlphaFoldDB" id="A0A0R3N5M2"/>